<dbReference type="HOGENOM" id="CLU_013148_1_0_1"/>
<name>V9DIU4_9EURO</name>
<proteinExistence type="predicted"/>
<dbReference type="InterPro" id="IPR012878">
    <property type="entry name" value="Beta-AFase-like_GH127_cat"/>
</dbReference>
<dbReference type="Pfam" id="PF07944">
    <property type="entry name" value="Beta-AFase-like_GH127_cat"/>
    <property type="match status" value="1"/>
</dbReference>
<sequence length="722" mass="79866">MPLRPVPIENVSITSPFWAQLQDRAGQVTIPAIIEAQKSADHWQCLTWKEGHPVKPHPFWDSDIYKVTEAACYYLLRHPEDEALRAEVEAAVDMISAAQHPDGYINSYYTVRGIGQRWTNLRDMHELYCLGHLVEATVAYESLTRSGRLLAVATKAIQHIDSIFGPESAKKQGYPGHQEIELALLRLHEMTHDPLPLKLARYFILERGRHYEDDGGDNHTPKGDAAEIYFDREARARGADPYEHMGSEHKPWYHEPRDYAYQQADRPLAEQTQLRGHAVRAMYYLTGATDLVRVIGDQDPAVRKVQPALSRLWRDLVDSKLYITGGIGSVTQWEGFGDAYALPDLESQGCYAETCATFALIHWCHRLVHLRDAELRSEYADVMETCLYNAFLGAVNTQGDAFYYQNVLRTVRDQPKERSKWFGVACCPPNVAKLLGSLGSLIYSTSVSTDTAADGTTPAPKETHLAVAIHLYIASEVTIPGTDVTIRQTTNMPWCGDVAITITGTAAAAAPVGLGLTLALALRIPSWASQPGRFDCSAHGEVRDGYLHIAVPVAPHDGFSADVGANPDAHSVTTIRLSLGVAPRIMYANPLTGKDELCLARGPLIYCIEDVDNANTDVDVLALEDSPVREGPEMEIAGVEGVVPLIASGRQLALAQWERESGDHGQGQGRHGLYGSQPWRYEDRVRDVVVVPYFLRANRGGNGAMRVWTKRMPSGRKTAEEG</sequence>
<dbReference type="Pfam" id="PF20737">
    <property type="entry name" value="Glyco_hydro127C"/>
    <property type="match status" value="1"/>
</dbReference>
<evidence type="ECO:0000259" key="2">
    <source>
        <dbReference type="Pfam" id="PF20736"/>
    </source>
</evidence>
<evidence type="ECO:0000259" key="3">
    <source>
        <dbReference type="Pfam" id="PF20737"/>
    </source>
</evidence>
<dbReference type="Proteomes" id="UP000030678">
    <property type="component" value="Unassembled WGS sequence"/>
</dbReference>
<reference evidence="4 5" key="1">
    <citation type="submission" date="2013-03" db="EMBL/GenBank/DDBJ databases">
        <title>The Genome Sequence of Cladophialophora carrionii CBS 160.54.</title>
        <authorList>
            <consortium name="The Broad Institute Genomics Platform"/>
            <person name="Cuomo C."/>
            <person name="de Hoog S."/>
            <person name="Gorbushina A."/>
            <person name="Walker B."/>
            <person name="Young S.K."/>
            <person name="Zeng Q."/>
            <person name="Gargeya S."/>
            <person name="Fitzgerald M."/>
            <person name="Haas B."/>
            <person name="Abouelleil A."/>
            <person name="Allen A.W."/>
            <person name="Alvarado L."/>
            <person name="Arachchi H.M."/>
            <person name="Berlin A.M."/>
            <person name="Chapman S.B."/>
            <person name="Gainer-Dewar J."/>
            <person name="Goldberg J."/>
            <person name="Griggs A."/>
            <person name="Gujja S."/>
            <person name="Hansen M."/>
            <person name="Howarth C."/>
            <person name="Imamovic A."/>
            <person name="Ireland A."/>
            <person name="Larimer J."/>
            <person name="McCowan C."/>
            <person name="Murphy C."/>
            <person name="Pearson M."/>
            <person name="Poon T.W."/>
            <person name="Priest M."/>
            <person name="Roberts A."/>
            <person name="Saif S."/>
            <person name="Shea T."/>
            <person name="Sisk P."/>
            <person name="Sykes S."/>
            <person name="Wortman J."/>
            <person name="Nusbaum C."/>
            <person name="Birren B."/>
        </authorList>
    </citation>
    <scope>NUCLEOTIDE SEQUENCE [LARGE SCALE GENOMIC DNA]</scope>
    <source>
        <strain evidence="4 5">CBS 160.54</strain>
    </source>
</reference>
<feature type="domain" description="Non-reducing end beta-L-arabinofuranosidase-like GH127 catalytic" evidence="1">
    <location>
        <begin position="10"/>
        <end position="438"/>
    </location>
</feature>
<dbReference type="RefSeq" id="XP_008725197.1">
    <property type="nucleotide sequence ID" value="XM_008726975.1"/>
</dbReference>
<dbReference type="InterPro" id="IPR008928">
    <property type="entry name" value="6-hairpin_glycosidase_sf"/>
</dbReference>
<dbReference type="SUPFAM" id="SSF48208">
    <property type="entry name" value="Six-hairpin glycosidases"/>
    <property type="match status" value="1"/>
</dbReference>
<dbReference type="InterPro" id="IPR049046">
    <property type="entry name" value="Beta-AFase-like_GH127_middle"/>
</dbReference>
<dbReference type="Pfam" id="PF20736">
    <property type="entry name" value="Glyco_hydro127M"/>
    <property type="match status" value="1"/>
</dbReference>
<evidence type="ECO:0000313" key="5">
    <source>
        <dbReference type="Proteomes" id="UP000030678"/>
    </source>
</evidence>
<accession>V9DIU4</accession>
<feature type="domain" description="Non-reducing end beta-L-arabinofuranosidase-like GH127 middle" evidence="2">
    <location>
        <begin position="467"/>
        <end position="531"/>
    </location>
</feature>
<dbReference type="InterPro" id="IPR049174">
    <property type="entry name" value="Beta-AFase-like"/>
</dbReference>
<dbReference type="GeneID" id="19981122"/>
<dbReference type="GO" id="GO:0005975">
    <property type="term" value="P:carbohydrate metabolic process"/>
    <property type="evidence" value="ECO:0007669"/>
    <property type="project" value="InterPro"/>
</dbReference>
<organism evidence="4 5">
    <name type="scientific">Cladophialophora carrionii CBS 160.54</name>
    <dbReference type="NCBI Taxonomy" id="1279043"/>
    <lineage>
        <taxon>Eukaryota</taxon>
        <taxon>Fungi</taxon>
        <taxon>Dikarya</taxon>
        <taxon>Ascomycota</taxon>
        <taxon>Pezizomycotina</taxon>
        <taxon>Eurotiomycetes</taxon>
        <taxon>Chaetothyriomycetidae</taxon>
        <taxon>Chaetothyriales</taxon>
        <taxon>Herpotrichiellaceae</taxon>
        <taxon>Cladophialophora</taxon>
    </lineage>
</organism>
<dbReference type="OrthoDB" id="654211at2759"/>
<dbReference type="PANTHER" id="PTHR43465:SF2">
    <property type="entry name" value="DUF1680 DOMAIN PROTEIN (AFU_ORTHOLOGUE AFUA_1G08910)"/>
    <property type="match status" value="1"/>
</dbReference>
<dbReference type="AlphaFoldDB" id="V9DIU4"/>
<dbReference type="EMBL" id="KB822703">
    <property type="protein sequence ID" value="ETI25852.1"/>
    <property type="molecule type" value="Genomic_DNA"/>
</dbReference>
<protein>
    <recommendedName>
        <fullName evidence="6">DUF1680 domain protein</fullName>
    </recommendedName>
</protein>
<gene>
    <name evidence="4" type="ORF">G647_02629</name>
</gene>
<dbReference type="PANTHER" id="PTHR43465">
    <property type="entry name" value="DUF1680 DOMAIN PROTEIN (AFU_ORTHOLOGUE AFUA_1G08910)"/>
    <property type="match status" value="1"/>
</dbReference>
<evidence type="ECO:0000259" key="1">
    <source>
        <dbReference type="Pfam" id="PF07944"/>
    </source>
</evidence>
<evidence type="ECO:0008006" key="6">
    <source>
        <dbReference type="Google" id="ProtNLM"/>
    </source>
</evidence>
<feature type="domain" description="Non-reducing end beta-L-arabinofuranosidase-like GH127 C-terminal" evidence="3">
    <location>
        <begin position="584"/>
        <end position="709"/>
    </location>
</feature>
<dbReference type="InterPro" id="IPR049049">
    <property type="entry name" value="Beta-AFase-like_GH127_C"/>
</dbReference>
<dbReference type="VEuPathDB" id="FungiDB:G647_02629"/>
<evidence type="ECO:0000313" key="4">
    <source>
        <dbReference type="EMBL" id="ETI25852.1"/>
    </source>
</evidence>